<reference evidence="2 3" key="1">
    <citation type="submission" date="2019-07" db="EMBL/GenBank/DDBJ databases">
        <title>Complete genome sequence of Comamonas sp. NLF 7-7 isolated from livestock.</title>
        <authorList>
            <person name="Kim D.H."/>
            <person name="Kim J.G."/>
        </authorList>
    </citation>
    <scope>NUCLEOTIDE SEQUENCE [LARGE SCALE GENOMIC DNA]</scope>
    <source>
        <strain evidence="2 3">NLF 7-7</strain>
    </source>
</reference>
<proteinExistence type="predicted"/>
<dbReference type="Proteomes" id="UP000321199">
    <property type="component" value="Chromosome"/>
</dbReference>
<dbReference type="OrthoDB" id="9771116at2"/>
<dbReference type="InterPro" id="IPR017853">
    <property type="entry name" value="GH"/>
</dbReference>
<protein>
    <submittedName>
        <fullName evidence="2">Glycosyl hydrolase family 5</fullName>
    </submittedName>
</protein>
<keyword evidence="2" id="KW-0378">Hydrolase</keyword>
<accession>A0A5B8RUS3</accession>
<keyword evidence="1" id="KW-0732">Signal</keyword>
<organism evidence="2 3">
    <name type="scientific">Comamonas flocculans</name>
    <dbReference type="NCBI Taxonomy" id="2597701"/>
    <lineage>
        <taxon>Bacteria</taxon>
        <taxon>Pseudomonadati</taxon>
        <taxon>Pseudomonadota</taxon>
        <taxon>Betaproteobacteria</taxon>
        <taxon>Burkholderiales</taxon>
        <taxon>Comamonadaceae</taxon>
        <taxon>Comamonas</taxon>
    </lineage>
</organism>
<gene>
    <name evidence="2" type="ORF">FOZ74_05300</name>
</gene>
<dbReference type="SUPFAM" id="SSF51445">
    <property type="entry name" value="(Trans)glycosidases"/>
    <property type="match status" value="1"/>
</dbReference>
<dbReference type="EMBL" id="CP042344">
    <property type="protein sequence ID" value="QEA12492.1"/>
    <property type="molecule type" value="Genomic_DNA"/>
</dbReference>
<feature type="chain" id="PRO_5023123035" evidence="1">
    <location>
        <begin position="22"/>
        <end position="856"/>
    </location>
</feature>
<keyword evidence="3" id="KW-1185">Reference proteome</keyword>
<name>A0A5B8RUS3_9BURK</name>
<dbReference type="Gene3D" id="3.20.20.80">
    <property type="entry name" value="Glycosidases"/>
    <property type="match status" value="1"/>
</dbReference>
<dbReference type="GO" id="GO:0016787">
    <property type="term" value="F:hydrolase activity"/>
    <property type="evidence" value="ECO:0007669"/>
    <property type="project" value="UniProtKB-KW"/>
</dbReference>
<dbReference type="KEGG" id="cof:FOZ74_05300"/>
<dbReference type="AlphaFoldDB" id="A0A5B8RUS3"/>
<evidence type="ECO:0000313" key="3">
    <source>
        <dbReference type="Proteomes" id="UP000321199"/>
    </source>
</evidence>
<feature type="signal peptide" evidence="1">
    <location>
        <begin position="1"/>
        <end position="21"/>
    </location>
</feature>
<evidence type="ECO:0000256" key="1">
    <source>
        <dbReference type="SAM" id="SignalP"/>
    </source>
</evidence>
<evidence type="ECO:0000313" key="2">
    <source>
        <dbReference type="EMBL" id="QEA12492.1"/>
    </source>
</evidence>
<sequence length="856" mass="93260">MRLLPLGMAFLLTLLSALATAAPTWHVQLSERDGLPLASAGGQTGVAASWNFWGAQWKWVGTRAALAGNGQGDYRLAGEAADLGVAWMAQTQRPDEHTLTYDLRMAARGAQTGVIGGGAVFKFDLPTFGAAMGQPTLLPGNTGWQWGREGSAQMTLRFSPALPKVFFERDNPAEIRAYFYDGSINAGEQRYTVTLSWTGDARWQAPLAERLGGPPAAQWPRDAIDVRTAPADLLGTALKDFQTFAPLHAGAGEGKTQTRYWGTNVTAYALFNTPREVVQQQARRMAQLGYNLVRLHHHDSPWVNPNVFGNPKTTADTQTLDAEALDRLDWWIKCLKDEGIAIWLDLHVGRAVKRGDDIYGFDEIAKGKDSADIKGFNYVNITLQQAMRRFNEAYVTHRNAYTHLAYKDDPAIVALLITNEDDVTHHFGNAMLPDKKVPLHSKLYMNAADAFARRHDLPQNKTWRSWEPGPSKIFLNDLEQRFDEDMIGQLRNLGARQAIATTNTWGNNPLFSLPALTSGDMIDAHSYGGPGQLEKDPAWSATLGHWMAAAQVVGMPLAVSEWNAEPFPAYDRHTLPLLVAAMASHQGWSALMHYAYTQESPREDGGAGNWHSYNDPSLLPMLSAAALMYRRGDVHPAKTTYVYDPGAEAFFGQATSAGNAPALRTAAEMGRLLIAMPATPQLPWLTRRAPPAGAIVIKDPSKTLLPEGAQAVTSDTGELTRDWAKGTYTINTARTQAAMGWIGGAELRLPAVRLNLQTGNASVAVQSLDDAALGASANVMVSIGTRSLPQKGNRAPFAVEPLAGSITVKAPAGLKAWRNGPFNQWIALPATYKDGSYQIELDGKLPVQWIALRQAG</sequence>